<dbReference type="Proteomes" id="UP000683925">
    <property type="component" value="Unassembled WGS sequence"/>
</dbReference>
<protein>
    <recommendedName>
        <fullName evidence="2">Insertion element IS150 protein InsJ-like helix-turn-helix domain-containing protein</fullName>
    </recommendedName>
</protein>
<dbReference type="AlphaFoldDB" id="A0A8S1TBX4"/>
<comment type="caution">
    <text evidence="3">The sequence shown here is derived from an EMBL/GenBank/DDBJ whole genome shotgun (WGS) entry which is preliminary data.</text>
</comment>
<dbReference type="EMBL" id="CAJJDP010000021">
    <property type="protein sequence ID" value="CAD8148816.1"/>
    <property type="molecule type" value="Genomic_DNA"/>
</dbReference>
<evidence type="ECO:0000313" key="4">
    <source>
        <dbReference type="Proteomes" id="UP000683925"/>
    </source>
</evidence>
<evidence type="ECO:0000313" key="3">
    <source>
        <dbReference type="EMBL" id="CAD8148816.1"/>
    </source>
</evidence>
<reference evidence="3" key="1">
    <citation type="submission" date="2021-01" db="EMBL/GenBank/DDBJ databases">
        <authorList>
            <consortium name="Genoscope - CEA"/>
            <person name="William W."/>
        </authorList>
    </citation>
    <scope>NUCLEOTIDE SEQUENCE</scope>
</reference>
<gene>
    <name evidence="3" type="ORF">POCTA_138.1.T0210313</name>
</gene>
<dbReference type="Pfam" id="PF13518">
    <property type="entry name" value="HTH_28"/>
    <property type="match status" value="1"/>
</dbReference>
<keyword evidence="4" id="KW-1185">Reference proteome</keyword>
<organism evidence="3 4">
    <name type="scientific">Paramecium octaurelia</name>
    <dbReference type="NCBI Taxonomy" id="43137"/>
    <lineage>
        <taxon>Eukaryota</taxon>
        <taxon>Sar</taxon>
        <taxon>Alveolata</taxon>
        <taxon>Ciliophora</taxon>
        <taxon>Intramacronucleata</taxon>
        <taxon>Oligohymenophorea</taxon>
        <taxon>Peniculida</taxon>
        <taxon>Parameciidae</taxon>
        <taxon>Paramecium</taxon>
    </lineage>
</organism>
<dbReference type="OMA" id="CYNYRNI"/>
<name>A0A8S1TBX4_PAROT</name>
<sequence length="143" mass="17027">MKYAKISDATRKAFIDKVKQGVCTIKQAAKQFGIKFSTGKAILSLYKHEGRVGKKERRTRRLKKHSEEKENQTQKCLKDEPPVEAKQVQVQEVSNCQNNQSYFNQYSSQYYNYNYQQWYQTQAWLQYMNGLSSMNCYNYRNIY</sequence>
<feature type="domain" description="Insertion element IS150 protein InsJ-like helix-turn-helix" evidence="2">
    <location>
        <begin position="11"/>
        <end position="61"/>
    </location>
</feature>
<proteinExistence type="predicted"/>
<dbReference type="InterPro" id="IPR055247">
    <property type="entry name" value="InsJ-like_HTH"/>
</dbReference>
<feature type="compositionally biased region" description="Basic and acidic residues" evidence="1">
    <location>
        <begin position="65"/>
        <end position="80"/>
    </location>
</feature>
<feature type="compositionally biased region" description="Basic residues" evidence="1">
    <location>
        <begin position="54"/>
        <end position="64"/>
    </location>
</feature>
<dbReference type="OrthoDB" id="311540at2759"/>
<evidence type="ECO:0000256" key="1">
    <source>
        <dbReference type="SAM" id="MobiDB-lite"/>
    </source>
</evidence>
<accession>A0A8S1TBX4</accession>
<feature type="region of interest" description="Disordered" evidence="1">
    <location>
        <begin position="54"/>
        <end position="80"/>
    </location>
</feature>
<evidence type="ECO:0000259" key="2">
    <source>
        <dbReference type="Pfam" id="PF13518"/>
    </source>
</evidence>